<evidence type="ECO:0000313" key="7">
    <source>
        <dbReference type="Proteomes" id="UP000663880"/>
    </source>
</evidence>
<dbReference type="Gene3D" id="3.30.420.10">
    <property type="entry name" value="Ribonuclease H-like superfamily/Ribonuclease H"/>
    <property type="match status" value="1"/>
</dbReference>
<dbReference type="InterPro" id="IPR036397">
    <property type="entry name" value="RNaseH_sf"/>
</dbReference>
<evidence type="ECO:0000313" key="6">
    <source>
        <dbReference type="EMBL" id="CAF4913293.1"/>
    </source>
</evidence>
<dbReference type="OrthoDB" id="8191639at2759"/>
<gene>
    <name evidence="6" type="ORF">PMACD_LOCUS12339</name>
</gene>
<dbReference type="AlphaFoldDB" id="A0A821VXB1"/>
<evidence type="ECO:0000256" key="1">
    <source>
        <dbReference type="ARBA" id="ARBA00022552"/>
    </source>
</evidence>
<comment type="function">
    <text evidence="4">Exoribonuclease involved in ribosome biosynthesis. Involved in the processing of ITS1, the internal transcribed spacer localized between the 18S and 5.8S rRNAs.</text>
</comment>
<dbReference type="EMBL" id="CAJOBZ010000047">
    <property type="protein sequence ID" value="CAF4913293.1"/>
    <property type="molecule type" value="Genomic_DNA"/>
</dbReference>
<dbReference type="Proteomes" id="UP000663880">
    <property type="component" value="Unassembled WGS sequence"/>
</dbReference>
<keyword evidence="7" id="KW-1185">Reference proteome</keyword>
<dbReference type="GO" id="GO:0006364">
    <property type="term" value="P:rRNA processing"/>
    <property type="evidence" value="ECO:0007669"/>
    <property type="project" value="UniProtKB-KW"/>
</dbReference>
<dbReference type="InterPro" id="IPR013520">
    <property type="entry name" value="Ribonucl_H"/>
</dbReference>
<keyword evidence="3" id="KW-0378">Hydrolase</keyword>
<organism evidence="6 7">
    <name type="scientific">Pieris macdunnoughi</name>
    <dbReference type="NCBI Taxonomy" id="345717"/>
    <lineage>
        <taxon>Eukaryota</taxon>
        <taxon>Metazoa</taxon>
        <taxon>Ecdysozoa</taxon>
        <taxon>Arthropoda</taxon>
        <taxon>Hexapoda</taxon>
        <taxon>Insecta</taxon>
        <taxon>Pterygota</taxon>
        <taxon>Neoptera</taxon>
        <taxon>Endopterygota</taxon>
        <taxon>Lepidoptera</taxon>
        <taxon>Glossata</taxon>
        <taxon>Ditrysia</taxon>
        <taxon>Papilionoidea</taxon>
        <taxon>Pieridae</taxon>
        <taxon>Pierinae</taxon>
        <taxon>Pieris</taxon>
    </lineage>
</organism>
<dbReference type="PANTHER" id="PTHR12801">
    <property type="entry name" value="RNA EXONUCLEASE REXO1 / RECO3 FAMILY MEMBER-RELATED"/>
    <property type="match status" value="1"/>
</dbReference>
<dbReference type="InterPro" id="IPR012337">
    <property type="entry name" value="RNaseH-like_sf"/>
</dbReference>
<accession>A0A821VXB1</accession>
<dbReference type="SMART" id="SM00479">
    <property type="entry name" value="EXOIII"/>
    <property type="match status" value="1"/>
</dbReference>
<feature type="domain" description="Exonuclease" evidence="5">
    <location>
        <begin position="3"/>
        <end position="154"/>
    </location>
</feature>
<proteinExistence type="predicted"/>
<dbReference type="SUPFAM" id="SSF53098">
    <property type="entry name" value="Ribonuclease H-like"/>
    <property type="match status" value="1"/>
</dbReference>
<evidence type="ECO:0000256" key="3">
    <source>
        <dbReference type="ARBA" id="ARBA00022801"/>
    </source>
</evidence>
<dbReference type="GO" id="GO:0003676">
    <property type="term" value="F:nucleic acid binding"/>
    <property type="evidence" value="ECO:0007669"/>
    <property type="project" value="InterPro"/>
</dbReference>
<evidence type="ECO:0000259" key="5">
    <source>
        <dbReference type="SMART" id="SM00479"/>
    </source>
</evidence>
<dbReference type="PANTHER" id="PTHR12801:SF45">
    <property type="entry name" value="RNA EXONUCLEASE 4"/>
    <property type="match status" value="1"/>
</dbReference>
<evidence type="ECO:0000256" key="2">
    <source>
        <dbReference type="ARBA" id="ARBA00022722"/>
    </source>
</evidence>
<dbReference type="InterPro" id="IPR047021">
    <property type="entry name" value="REXO1/3/4-like"/>
</dbReference>
<evidence type="ECO:0000256" key="4">
    <source>
        <dbReference type="ARBA" id="ARBA00025599"/>
    </source>
</evidence>
<comment type="caution">
    <text evidence="6">The sequence shown here is derived from an EMBL/GenBank/DDBJ whole genome shotgun (WGS) entry which is preliminary data.</text>
</comment>
<dbReference type="Pfam" id="PF00929">
    <property type="entry name" value="RNase_T"/>
    <property type="match status" value="1"/>
</dbReference>
<reference evidence="6" key="1">
    <citation type="submission" date="2021-02" db="EMBL/GenBank/DDBJ databases">
        <authorList>
            <person name="Steward A R."/>
        </authorList>
    </citation>
    <scope>NUCLEOTIDE SEQUENCE</scope>
</reference>
<dbReference type="GO" id="GO:0004527">
    <property type="term" value="F:exonuclease activity"/>
    <property type="evidence" value="ECO:0007669"/>
    <property type="project" value="InterPro"/>
</dbReference>
<protein>
    <recommendedName>
        <fullName evidence="5">Exonuclease domain-containing protein</fullName>
    </recommendedName>
</protein>
<sequence>MPRYYAIDCEMVQNNMNQGMLARVSLVDEDLRIVMDEYVKPTHPISDYRTWISGIQPGYERDAKPKSEVVNRLRNIIHGHVLVGFDIQKDLDVLGISHPNVRDIATYGPFLKNGQKQSLKTLAYQELGINIQNGSHDSVEDARAVMKIYKKHRF</sequence>
<keyword evidence="2" id="KW-0540">Nuclease</keyword>
<dbReference type="GO" id="GO:0005634">
    <property type="term" value="C:nucleus"/>
    <property type="evidence" value="ECO:0007669"/>
    <property type="project" value="TreeGrafter"/>
</dbReference>
<keyword evidence="1" id="KW-0698">rRNA processing</keyword>
<name>A0A821VXB1_9NEOP</name>